<keyword evidence="2" id="KW-0809">Transit peptide</keyword>
<evidence type="ECO:0000256" key="3">
    <source>
        <dbReference type="SAM" id="MobiDB-lite"/>
    </source>
</evidence>
<sequence>MAEFPVRSEKAKALARRLAALGVREADLVEKFVRSGGRGGQNLNKTSTCVYLKHRPSGLEIKCQEARSQGLNRYRARLLLAERIESIRLGRLARVRQEREKIRRQKRRRGRRARVRLKEDKIRQSTLKAGRRPVRPEAE</sequence>
<proteinExistence type="inferred from homology"/>
<comment type="caution">
    <text evidence="5">The sequence shown here is derived from an EMBL/GenBank/DDBJ whole genome shotgun (WGS) entry which is preliminary data.</text>
</comment>
<dbReference type="Pfam" id="PF00472">
    <property type="entry name" value="RF-1"/>
    <property type="match status" value="1"/>
</dbReference>
<protein>
    <submittedName>
        <fullName evidence="5">Peptide chain release factor 1</fullName>
    </submittedName>
</protein>
<dbReference type="Gene3D" id="3.30.160.20">
    <property type="match status" value="1"/>
</dbReference>
<dbReference type="InterPro" id="IPR000352">
    <property type="entry name" value="Pep_chain_release_fac_I"/>
</dbReference>
<dbReference type="PANTHER" id="PTHR46203:SF1">
    <property type="entry name" value="MITOCHONDRIAL TRANSLATION RELEASE FACTOR IN RESCUE"/>
    <property type="match status" value="1"/>
</dbReference>
<comment type="similarity">
    <text evidence="1">Belongs to the prokaryotic/mitochondrial release factor family.</text>
</comment>
<gene>
    <name evidence="5" type="primary">prfA_2</name>
    <name evidence="5" type="ORF">BWY73_01331</name>
</gene>
<feature type="compositionally biased region" description="Basic residues" evidence="3">
    <location>
        <begin position="102"/>
        <end position="115"/>
    </location>
</feature>
<evidence type="ECO:0000259" key="4">
    <source>
        <dbReference type="Pfam" id="PF00472"/>
    </source>
</evidence>
<accession>A0A1V5MAW8</accession>
<dbReference type="EMBL" id="MWAK01000265">
    <property type="protein sequence ID" value="OPZ90383.1"/>
    <property type="molecule type" value="Genomic_DNA"/>
</dbReference>
<dbReference type="InterPro" id="IPR052405">
    <property type="entry name" value="Mito_Transl_Release_Factor"/>
</dbReference>
<feature type="domain" description="Prokaryotic-type class I peptide chain release factors" evidence="4">
    <location>
        <begin position="23"/>
        <end position="127"/>
    </location>
</feature>
<dbReference type="GO" id="GO:0003747">
    <property type="term" value="F:translation release factor activity"/>
    <property type="evidence" value="ECO:0007669"/>
    <property type="project" value="InterPro"/>
</dbReference>
<evidence type="ECO:0000256" key="1">
    <source>
        <dbReference type="ARBA" id="ARBA00010835"/>
    </source>
</evidence>
<evidence type="ECO:0000313" key="6">
    <source>
        <dbReference type="Proteomes" id="UP000485484"/>
    </source>
</evidence>
<dbReference type="PANTHER" id="PTHR46203">
    <property type="entry name" value="PROBABLE PEPTIDE CHAIN RELEASE FACTOR C12ORF65"/>
    <property type="match status" value="1"/>
</dbReference>
<organism evidence="5 6">
    <name type="scientific">candidate division TA06 bacterium ADurb.Bin417</name>
    <dbReference type="NCBI Taxonomy" id="1852828"/>
    <lineage>
        <taxon>Bacteria</taxon>
        <taxon>Bacteria division TA06</taxon>
    </lineage>
</organism>
<reference evidence="5 6" key="1">
    <citation type="submission" date="2017-02" db="EMBL/GenBank/DDBJ databases">
        <title>Delving into the versatile metabolic prowess of the omnipresent phylum Bacteroidetes.</title>
        <authorList>
            <person name="Nobu M.K."/>
            <person name="Mei R."/>
            <person name="Narihiro T."/>
            <person name="Kuroda K."/>
            <person name="Liu W.-T."/>
        </authorList>
    </citation>
    <scope>NUCLEOTIDE SEQUENCE [LARGE SCALE GENOMIC DNA]</scope>
    <source>
        <strain evidence="5">ADurb.Bin417</strain>
    </source>
</reference>
<dbReference type="AlphaFoldDB" id="A0A1V5MAW8"/>
<evidence type="ECO:0000256" key="2">
    <source>
        <dbReference type="ARBA" id="ARBA00022946"/>
    </source>
</evidence>
<dbReference type="Proteomes" id="UP000485484">
    <property type="component" value="Unassembled WGS sequence"/>
</dbReference>
<feature type="region of interest" description="Disordered" evidence="3">
    <location>
        <begin position="101"/>
        <end position="139"/>
    </location>
</feature>
<name>A0A1V5MAW8_UNCT6</name>
<dbReference type="SUPFAM" id="SSF75620">
    <property type="entry name" value="Release factor"/>
    <property type="match status" value="1"/>
</dbReference>
<dbReference type="InterPro" id="IPR045853">
    <property type="entry name" value="Pep_chain_release_fac_I_sf"/>
</dbReference>
<evidence type="ECO:0000313" key="5">
    <source>
        <dbReference type="EMBL" id="OPZ90383.1"/>
    </source>
</evidence>